<evidence type="ECO:0000313" key="1">
    <source>
        <dbReference type="EMBL" id="TWW73051.1"/>
    </source>
</evidence>
<dbReference type="AlphaFoldDB" id="A0A5C6P2R6"/>
<gene>
    <name evidence="1" type="ORF">D4764_15G0004450</name>
</gene>
<keyword evidence="2" id="KW-1185">Reference proteome</keyword>
<name>A0A5C6P2R6_9TELE</name>
<organism evidence="1 2">
    <name type="scientific">Takifugu flavidus</name>
    <name type="common">sansaifugu</name>
    <dbReference type="NCBI Taxonomy" id="433684"/>
    <lineage>
        <taxon>Eukaryota</taxon>
        <taxon>Metazoa</taxon>
        <taxon>Chordata</taxon>
        <taxon>Craniata</taxon>
        <taxon>Vertebrata</taxon>
        <taxon>Euteleostomi</taxon>
        <taxon>Actinopterygii</taxon>
        <taxon>Neopterygii</taxon>
        <taxon>Teleostei</taxon>
        <taxon>Neoteleostei</taxon>
        <taxon>Acanthomorphata</taxon>
        <taxon>Eupercaria</taxon>
        <taxon>Tetraodontiformes</taxon>
        <taxon>Tetradontoidea</taxon>
        <taxon>Tetraodontidae</taxon>
        <taxon>Takifugu</taxon>
    </lineage>
</organism>
<evidence type="ECO:0008006" key="3">
    <source>
        <dbReference type="Google" id="ProtNLM"/>
    </source>
</evidence>
<comment type="caution">
    <text evidence="1">The sequence shown here is derived from an EMBL/GenBank/DDBJ whole genome shotgun (WGS) entry which is preliminary data.</text>
</comment>
<protein>
    <recommendedName>
        <fullName evidence="3">Ferric-chelate reductase 1</fullName>
    </recommendedName>
</protein>
<sequence length="197" mass="21163">MFVSFEFVPPAPPNVSKVIFRLKGDSRYFFITVGLTQNPSQGETEFVACVANSLDVGSGTHVTKFLYMIRNNTDNSTKADVSKNFTSTQHEVVGNIMKCQFSWSGLNSSSTRGNNDLDFVVILGKGASPNFSSFSIDLTTGLLDLSNPRANIPTTTAPTSMVSTNTSMVPTAAARGPNQIHALLTLSALMLSVMLRG</sequence>
<dbReference type="Proteomes" id="UP000324091">
    <property type="component" value="Chromosome 15"/>
</dbReference>
<dbReference type="EMBL" id="RHFK02000007">
    <property type="protein sequence ID" value="TWW73051.1"/>
    <property type="molecule type" value="Genomic_DNA"/>
</dbReference>
<evidence type="ECO:0000313" key="2">
    <source>
        <dbReference type="Proteomes" id="UP000324091"/>
    </source>
</evidence>
<accession>A0A5C6P2R6</accession>
<proteinExistence type="predicted"/>
<reference evidence="1 2" key="1">
    <citation type="submission" date="2019-04" db="EMBL/GenBank/DDBJ databases">
        <title>Chromosome genome assembly for Takifugu flavidus.</title>
        <authorList>
            <person name="Xiao S."/>
        </authorList>
    </citation>
    <scope>NUCLEOTIDE SEQUENCE [LARGE SCALE GENOMIC DNA]</scope>
    <source>
        <strain evidence="1">HTHZ2018</strain>
        <tissue evidence="1">Muscle</tissue>
    </source>
</reference>